<gene>
    <name evidence="1" type="ORF">IQ13_2784</name>
</gene>
<protein>
    <submittedName>
        <fullName evidence="1">Uncharacterized protein</fullName>
    </submittedName>
</protein>
<accession>A0A562SFE1</accession>
<evidence type="ECO:0000313" key="1">
    <source>
        <dbReference type="EMBL" id="TWI80115.1"/>
    </source>
</evidence>
<comment type="caution">
    <text evidence="1">The sequence shown here is derived from an EMBL/GenBank/DDBJ whole genome shotgun (WGS) entry which is preliminary data.</text>
</comment>
<dbReference type="AlphaFoldDB" id="A0A562SFE1"/>
<organism evidence="1 2">
    <name type="scientific">Lacibacter cauensis</name>
    <dbReference type="NCBI Taxonomy" id="510947"/>
    <lineage>
        <taxon>Bacteria</taxon>
        <taxon>Pseudomonadati</taxon>
        <taxon>Bacteroidota</taxon>
        <taxon>Chitinophagia</taxon>
        <taxon>Chitinophagales</taxon>
        <taxon>Chitinophagaceae</taxon>
        <taxon>Lacibacter</taxon>
    </lineage>
</organism>
<reference evidence="1 2" key="1">
    <citation type="journal article" date="2015" name="Stand. Genomic Sci.">
        <title>Genomic Encyclopedia of Bacterial and Archaeal Type Strains, Phase III: the genomes of soil and plant-associated and newly described type strains.</title>
        <authorList>
            <person name="Whitman W.B."/>
            <person name="Woyke T."/>
            <person name="Klenk H.P."/>
            <person name="Zhou Y."/>
            <person name="Lilburn T.G."/>
            <person name="Beck B.J."/>
            <person name="De Vos P."/>
            <person name="Vandamme P."/>
            <person name="Eisen J.A."/>
            <person name="Garrity G."/>
            <person name="Hugenholtz P."/>
            <person name="Kyrpides N.C."/>
        </authorList>
    </citation>
    <scope>NUCLEOTIDE SEQUENCE [LARGE SCALE GENOMIC DNA]</scope>
    <source>
        <strain evidence="1 2">CGMCC 1.7271</strain>
    </source>
</reference>
<dbReference type="EMBL" id="VLLE01000005">
    <property type="protein sequence ID" value="TWI80115.1"/>
    <property type="molecule type" value="Genomic_DNA"/>
</dbReference>
<dbReference type="Proteomes" id="UP000316167">
    <property type="component" value="Unassembled WGS sequence"/>
</dbReference>
<sequence>MRIAAFCFLLLPIAAIGQKGPFSLTNRVKLDRALFAFRSKTFVDFDTLRMIKNISEMRMALMISDSLNTKCSFRIFGSLTVAKQNYSNSSAELILKPGKKVKINFGYTATLTTELRPNPTVPESLIESMPQASIIGARPTAKLQYKWTDHFSTGIGTSYHDTALAIHAAVSFKNLRMAGYVSKHEFFVASDARFKHIDYSWTYRNTGVFSIAFFVKLKKNFTSFVDMQIPVKTGGSRVIGIRKHFSDKSGIVHGFLETSFDLHSNLLSLQYYFHI</sequence>
<proteinExistence type="predicted"/>
<keyword evidence="2" id="KW-1185">Reference proteome</keyword>
<evidence type="ECO:0000313" key="2">
    <source>
        <dbReference type="Proteomes" id="UP000316167"/>
    </source>
</evidence>
<name>A0A562SFE1_9BACT</name>